<feature type="domain" description="SsuA/THI5-like" evidence="2">
    <location>
        <begin position="48"/>
        <end position="264"/>
    </location>
</feature>
<organism evidence="3 4">
    <name type="scientific">Trichococcus palustris</name>
    <dbReference type="NCBI Taxonomy" id="140314"/>
    <lineage>
        <taxon>Bacteria</taxon>
        <taxon>Bacillati</taxon>
        <taxon>Bacillota</taxon>
        <taxon>Bacilli</taxon>
        <taxon>Lactobacillales</taxon>
        <taxon>Carnobacteriaceae</taxon>
        <taxon>Trichococcus</taxon>
    </lineage>
</organism>
<reference evidence="3 4" key="1">
    <citation type="submission" date="2016-02" db="EMBL/GenBank/DDBJ databases">
        <authorList>
            <person name="Wen L."/>
            <person name="He K."/>
            <person name="Yang H."/>
        </authorList>
    </citation>
    <scope>NUCLEOTIDE SEQUENCE [LARGE SCALE GENOMIC DNA]</scope>
    <source>
        <strain evidence="3">Trichococcus palustris</strain>
    </source>
</reference>
<proteinExistence type="predicted"/>
<feature type="signal peptide" evidence="1">
    <location>
        <begin position="1"/>
        <end position="23"/>
    </location>
</feature>
<dbReference type="Proteomes" id="UP000242754">
    <property type="component" value="Unassembled WGS sequence"/>
</dbReference>
<dbReference type="AlphaFoldDB" id="A0A143YHW6"/>
<gene>
    <name evidence="3" type="ORF">Tpal_1118</name>
</gene>
<evidence type="ECO:0000259" key="2">
    <source>
        <dbReference type="Pfam" id="PF09084"/>
    </source>
</evidence>
<dbReference type="InterPro" id="IPR027939">
    <property type="entry name" value="NMT1/THI5"/>
</dbReference>
<evidence type="ECO:0000313" key="4">
    <source>
        <dbReference type="Proteomes" id="UP000242754"/>
    </source>
</evidence>
<feature type="chain" id="PRO_5038748441" description="SsuA/THI5-like domain-containing protein" evidence="1">
    <location>
        <begin position="24"/>
        <end position="336"/>
    </location>
</feature>
<dbReference type="SUPFAM" id="SSF53850">
    <property type="entry name" value="Periplasmic binding protein-like II"/>
    <property type="match status" value="1"/>
</dbReference>
<dbReference type="EMBL" id="FJNE01000003">
    <property type="protein sequence ID" value="CZQ89313.1"/>
    <property type="molecule type" value="Genomic_DNA"/>
</dbReference>
<dbReference type="Pfam" id="PF09084">
    <property type="entry name" value="NMT1"/>
    <property type="match status" value="1"/>
</dbReference>
<sequence length="336" mass="36581">MKRLLLLSVLLGLVLVGCGNSQTADSSSTASGSKELTKVRVVLDWTPNTNHTGLYVAKAKGYYEKAGLDVEIVQPPEDGATPLVAGGGAEFGIDFQDSLAANFSSDNPLPVTAVAAVIQHNTSGLISLKEDGIDSPAKLAGQSYATWNLPIELAIVKKVVEDDGGDFSKVKLIPSTVTDVVSALQTKSVNAIWVYYGWDGIATEKAGLETNYLNFADYAKELDYYSPVIVGNNKYMKNNPEITKAFLDATRQGYEAAIADPDAAAQILVDAVPELDIEMVKASQQWLANQYKAEVTQWGYINPERWNTFYQWLNENDLVEKPIAENVGFTNEYLPK</sequence>
<evidence type="ECO:0000313" key="3">
    <source>
        <dbReference type="EMBL" id="CZQ89313.1"/>
    </source>
</evidence>
<dbReference type="GO" id="GO:0009228">
    <property type="term" value="P:thiamine biosynthetic process"/>
    <property type="evidence" value="ECO:0007669"/>
    <property type="project" value="InterPro"/>
</dbReference>
<evidence type="ECO:0000256" key="1">
    <source>
        <dbReference type="SAM" id="SignalP"/>
    </source>
</evidence>
<dbReference type="PANTHER" id="PTHR31528:SF3">
    <property type="entry name" value="THIAMINE BIOSYNTHESIS PROTEIN HI_0357-RELATED"/>
    <property type="match status" value="1"/>
</dbReference>
<name>A0A143YHW6_9LACT</name>
<keyword evidence="1" id="KW-0732">Signal</keyword>
<dbReference type="InterPro" id="IPR015168">
    <property type="entry name" value="SsuA/THI5"/>
</dbReference>
<dbReference type="PROSITE" id="PS51257">
    <property type="entry name" value="PROKAR_LIPOPROTEIN"/>
    <property type="match status" value="1"/>
</dbReference>
<dbReference type="RefSeq" id="WP_087032383.1">
    <property type="nucleotide sequence ID" value="NZ_FJNE01000003.1"/>
</dbReference>
<keyword evidence="4" id="KW-1185">Reference proteome</keyword>
<accession>A0A143YHW6</accession>
<dbReference type="OrthoDB" id="9815602at2"/>
<dbReference type="STRING" id="140314.SAMN04488076_12011"/>
<protein>
    <recommendedName>
        <fullName evidence="2">SsuA/THI5-like domain-containing protein</fullName>
    </recommendedName>
</protein>
<dbReference type="PANTHER" id="PTHR31528">
    <property type="entry name" value="4-AMINO-5-HYDROXYMETHYL-2-METHYLPYRIMIDINE PHOSPHATE SYNTHASE THI11-RELATED"/>
    <property type="match status" value="1"/>
</dbReference>
<dbReference type="Gene3D" id="3.40.190.10">
    <property type="entry name" value="Periplasmic binding protein-like II"/>
    <property type="match status" value="2"/>
</dbReference>